<dbReference type="Pfam" id="PF10926">
    <property type="entry name" value="DUF2800"/>
    <property type="match status" value="1"/>
</dbReference>
<accession>A0A098B3N4</accession>
<organism evidence="2">
    <name type="scientific">Desulfitobacterium hafniense</name>
    <name type="common">Desulfitobacterium frappieri</name>
    <dbReference type="NCBI Taxonomy" id="49338"/>
    <lineage>
        <taxon>Bacteria</taxon>
        <taxon>Bacillati</taxon>
        <taxon>Bacillota</taxon>
        <taxon>Clostridia</taxon>
        <taxon>Eubacteriales</taxon>
        <taxon>Desulfitobacteriaceae</taxon>
        <taxon>Desulfitobacterium</taxon>
    </lineage>
</organism>
<dbReference type="RefSeq" id="WP_208926039.1">
    <property type="nucleotide sequence ID" value="NZ_LK996017.1"/>
</dbReference>
<feature type="compositionally biased region" description="Polar residues" evidence="1">
    <location>
        <begin position="364"/>
        <end position="373"/>
    </location>
</feature>
<proteinExistence type="predicted"/>
<evidence type="ECO:0000256" key="1">
    <source>
        <dbReference type="SAM" id="MobiDB-lite"/>
    </source>
</evidence>
<dbReference type="EMBL" id="LK996017">
    <property type="protein sequence ID" value="CDX03459.1"/>
    <property type="molecule type" value="Genomic_DNA"/>
</dbReference>
<evidence type="ECO:0000313" key="2">
    <source>
        <dbReference type="EMBL" id="CDX03459.1"/>
    </source>
</evidence>
<gene>
    <name evidence="2" type="ORF">DPCES_3573</name>
</gene>
<dbReference type="InterPro" id="IPR021229">
    <property type="entry name" value="DUF2800"/>
</dbReference>
<name>A0A098B3N4_DESHA</name>
<protein>
    <submittedName>
        <fullName evidence="2">Phage-associated protein</fullName>
    </submittedName>
</protein>
<sequence length="373" mass="41638">MSKHALLSASTSPRWLKCPPSARLCQNYEDRGSDYAAEGTAAHTLCEYKLKKALGMETKDPTTDLSYYNQEMEECADGYAAYILELVEAAKETCTDPVVLIEQRLDYSRYAEGGFGTGDALVIADKVLHIIDYKHGQGVLVEAERNSQMMLYGLGALEIFDCLFDIETVSMTIYQPRRDNISTYIMTKEDLYRWAEEELKPIAELAYAGGGEFLCGEWCGFCRAKHECRTRAEHSMELAQYDFKLPPLLEDDEVESILGRIDELISWASDIKAYALQAALGGKEWGGWKLVAGRSIRKYINENAVAQAVQAAGYDPYEQRLKGITAMEKTLGKAKFTELLGGLVEKPPGKPTLVPVDDKRPAINTAQQDFSEN</sequence>
<reference evidence="2" key="1">
    <citation type="submission" date="2014-07" db="EMBL/GenBank/DDBJ databases">
        <authorList>
            <person name="Hornung V.Bastian."/>
        </authorList>
    </citation>
    <scope>NUCLEOTIDE SEQUENCE</scope>
    <source>
        <strain evidence="2">PCE-S</strain>
    </source>
</reference>
<dbReference type="PATRIC" id="fig|49338.4.peg.3837"/>
<feature type="region of interest" description="Disordered" evidence="1">
    <location>
        <begin position="350"/>
        <end position="373"/>
    </location>
</feature>
<dbReference type="AlphaFoldDB" id="A0A098B3N4"/>